<dbReference type="InterPro" id="IPR007627">
    <property type="entry name" value="RNA_pol_sigma70_r2"/>
</dbReference>
<keyword evidence="4 6" id="KW-0238">DNA-binding</keyword>
<dbReference type="InterPro" id="IPR013249">
    <property type="entry name" value="RNA_pol_sigma70_r4_t2"/>
</dbReference>
<dbReference type="GO" id="GO:0006950">
    <property type="term" value="P:response to stress"/>
    <property type="evidence" value="ECO:0007669"/>
    <property type="project" value="UniProtKB-ARBA"/>
</dbReference>
<dbReference type="AlphaFoldDB" id="A0A151AKS0"/>
<dbReference type="PANTHER" id="PTHR43133">
    <property type="entry name" value="RNA POLYMERASE ECF-TYPE SIGMA FACTO"/>
    <property type="match status" value="1"/>
</dbReference>
<dbReference type="PATRIC" id="fig|1121305.3.peg.2172"/>
<evidence type="ECO:0000256" key="1">
    <source>
        <dbReference type="ARBA" id="ARBA00010641"/>
    </source>
</evidence>
<dbReference type="Gene3D" id="1.10.1740.10">
    <property type="match status" value="1"/>
</dbReference>
<dbReference type="GO" id="GO:0003677">
    <property type="term" value="F:DNA binding"/>
    <property type="evidence" value="ECO:0007669"/>
    <property type="project" value="UniProtKB-KW"/>
</dbReference>
<sequence length="177" mass="21013">MNEFEKDIIVKAGDKKSIEEFCNATWQPLYRYIYYKVQNKEEAEDIIQETYIKAISYMQKNHINMNKCMAFLKTVALNVLRDRWRKNKRKGKVINLDEVTLKEDRIEDSTENMIQREIIENALGLLNDEQRTVIELRILKGYSVADTAKAMNKKEGTVRVLQYRALQNLRKVLKKDY</sequence>
<evidence type="ECO:0000256" key="2">
    <source>
        <dbReference type="ARBA" id="ARBA00023015"/>
    </source>
</evidence>
<keyword evidence="3 6" id="KW-0731">Sigma factor</keyword>
<evidence type="ECO:0000259" key="8">
    <source>
        <dbReference type="Pfam" id="PF08281"/>
    </source>
</evidence>
<dbReference type="InterPro" id="IPR013325">
    <property type="entry name" value="RNA_pol_sigma_r2"/>
</dbReference>
<dbReference type="Proteomes" id="UP000075374">
    <property type="component" value="Unassembled WGS sequence"/>
</dbReference>
<evidence type="ECO:0000259" key="7">
    <source>
        <dbReference type="Pfam" id="PF04542"/>
    </source>
</evidence>
<feature type="domain" description="RNA polymerase sigma-70 region 2" evidence="7">
    <location>
        <begin position="28"/>
        <end position="89"/>
    </location>
</feature>
<feature type="domain" description="RNA polymerase sigma factor 70 region 4 type 2" evidence="8">
    <location>
        <begin position="117"/>
        <end position="169"/>
    </location>
</feature>
<name>A0A151AKS0_9CLOT</name>
<comment type="caution">
    <text evidence="9">The sequence shown here is derived from an EMBL/GenBank/DDBJ whole genome shotgun (WGS) entry which is preliminary data.</text>
</comment>
<dbReference type="PROSITE" id="PS01063">
    <property type="entry name" value="SIGMA70_ECF"/>
    <property type="match status" value="1"/>
</dbReference>
<evidence type="ECO:0000313" key="10">
    <source>
        <dbReference type="Proteomes" id="UP000075374"/>
    </source>
</evidence>
<dbReference type="GO" id="GO:0016987">
    <property type="term" value="F:sigma factor activity"/>
    <property type="evidence" value="ECO:0007669"/>
    <property type="project" value="UniProtKB-KW"/>
</dbReference>
<evidence type="ECO:0000256" key="3">
    <source>
        <dbReference type="ARBA" id="ARBA00023082"/>
    </source>
</evidence>
<keyword evidence="5 6" id="KW-0804">Transcription</keyword>
<reference evidence="9 10" key="1">
    <citation type="submission" date="2016-02" db="EMBL/GenBank/DDBJ databases">
        <title>Genome sequence of Clostridium colicanis DSM 13634.</title>
        <authorList>
            <person name="Poehlein A."/>
            <person name="Daniel R."/>
        </authorList>
    </citation>
    <scope>NUCLEOTIDE SEQUENCE [LARGE SCALE GENOMIC DNA]</scope>
    <source>
        <strain evidence="9 10">DSM 13634</strain>
    </source>
</reference>
<keyword evidence="10" id="KW-1185">Reference proteome</keyword>
<dbReference type="RefSeq" id="WP_061858974.1">
    <property type="nucleotide sequence ID" value="NZ_LTBB01000012.1"/>
</dbReference>
<evidence type="ECO:0000256" key="5">
    <source>
        <dbReference type="ARBA" id="ARBA00023163"/>
    </source>
</evidence>
<evidence type="ECO:0000256" key="4">
    <source>
        <dbReference type="ARBA" id="ARBA00023125"/>
    </source>
</evidence>
<dbReference type="PANTHER" id="PTHR43133:SF57">
    <property type="entry name" value="RNA POLYMERASE SIGMA-70 FACTOR"/>
    <property type="match status" value="1"/>
</dbReference>
<gene>
    <name evidence="9" type="primary">sigL</name>
    <name evidence="9" type="ORF">CLCOL_21710</name>
</gene>
<dbReference type="InterPro" id="IPR000838">
    <property type="entry name" value="RNA_pol_sigma70_ECF_CS"/>
</dbReference>
<evidence type="ECO:0000313" key="9">
    <source>
        <dbReference type="EMBL" id="KYH28218.1"/>
    </source>
</evidence>
<dbReference type="InterPro" id="IPR014284">
    <property type="entry name" value="RNA_pol_sigma-70_dom"/>
</dbReference>
<keyword evidence="2 6" id="KW-0805">Transcription regulation</keyword>
<dbReference type="NCBIfam" id="TIGR02937">
    <property type="entry name" value="sigma70-ECF"/>
    <property type="match status" value="1"/>
</dbReference>
<comment type="similarity">
    <text evidence="1 6">Belongs to the sigma-70 factor family. ECF subfamily.</text>
</comment>
<dbReference type="Gene3D" id="1.10.10.10">
    <property type="entry name" value="Winged helix-like DNA-binding domain superfamily/Winged helix DNA-binding domain"/>
    <property type="match status" value="1"/>
</dbReference>
<organism evidence="9 10">
    <name type="scientific">Clostridium colicanis DSM 13634</name>
    <dbReference type="NCBI Taxonomy" id="1121305"/>
    <lineage>
        <taxon>Bacteria</taxon>
        <taxon>Bacillati</taxon>
        <taxon>Bacillota</taxon>
        <taxon>Clostridia</taxon>
        <taxon>Eubacteriales</taxon>
        <taxon>Clostridiaceae</taxon>
        <taxon>Clostridium</taxon>
    </lineage>
</organism>
<protein>
    <recommendedName>
        <fullName evidence="6">RNA polymerase sigma factor</fullName>
    </recommendedName>
</protein>
<dbReference type="Pfam" id="PF08281">
    <property type="entry name" value="Sigma70_r4_2"/>
    <property type="match status" value="1"/>
</dbReference>
<dbReference type="InterPro" id="IPR013324">
    <property type="entry name" value="RNA_pol_sigma_r3/r4-like"/>
</dbReference>
<dbReference type="InterPro" id="IPR036388">
    <property type="entry name" value="WH-like_DNA-bd_sf"/>
</dbReference>
<dbReference type="SUPFAM" id="SSF88659">
    <property type="entry name" value="Sigma3 and sigma4 domains of RNA polymerase sigma factors"/>
    <property type="match status" value="1"/>
</dbReference>
<dbReference type="InterPro" id="IPR039425">
    <property type="entry name" value="RNA_pol_sigma-70-like"/>
</dbReference>
<dbReference type="GO" id="GO:0006352">
    <property type="term" value="P:DNA-templated transcription initiation"/>
    <property type="evidence" value="ECO:0007669"/>
    <property type="project" value="InterPro"/>
</dbReference>
<dbReference type="STRING" id="1121305.CLCOL_21710"/>
<proteinExistence type="inferred from homology"/>
<dbReference type="Pfam" id="PF04542">
    <property type="entry name" value="Sigma70_r2"/>
    <property type="match status" value="1"/>
</dbReference>
<evidence type="ECO:0000256" key="6">
    <source>
        <dbReference type="RuleBase" id="RU000716"/>
    </source>
</evidence>
<accession>A0A151AKS0</accession>
<dbReference type="EMBL" id="LTBB01000012">
    <property type="protein sequence ID" value="KYH28218.1"/>
    <property type="molecule type" value="Genomic_DNA"/>
</dbReference>
<dbReference type="CDD" id="cd06171">
    <property type="entry name" value="Sigma70_r4"/>
    <property type="match status" value="1"/>
</dbReference>
<dbReference type="SUPFAM" id="SSF88946">
    <property type="entry name" value="Sigma2 domain of RNA polymerase sigma factors"/>
    <property type="match status" value="1"/>
</dbReference>